<dbReference type="Gene3D" id="3.30.70.330">
    <property type="match status" value="2"/>
</dbReference>
<dbReference type="InterPro" id="IPR044640">
    <property type="entry name" value="RU2A"/>
</dbReference>
<dbReference type="PANTHER" id="PTHR10552">
    <property type="entry name" value="U2 SMALL NUCLEAR RIBONUCLEOPROTEIN A"/>
    <property type="match status" value="1"/>
</dbReference>
<dbReference type="GO" id="GO:0030620">
    <property type="term" value="F:U2 snRNA binding"/>
    <property type="evidence" value="ECO:0007669"/>
    <property type="project" value="InterPro"/>
</dbReference>
<evidence type="ECO:0000259" key="8">
    <source>
        <dbReference type="PROSITE" id="PS50102"/>
    </source>
</evidence>
<keyword evidence="4" id="KW-0539">Nucleus</keyword>
<feature type="compositionally biased region" description="Low complexity" evidence="7">
    <location>
        <begin position="14"/>
        <end position="30"/>
    </location>
</feature>
<dbReference type="AlphaFoldDB" id="A0A7J6PCN4"/>
<reference evidence="9 10" key="1">
    <citation type="submission" date="2020-04" db="EMBL/GenBank/DDBJ databases">
        <title>Perkinsus olseni comparative genomics.</title>
        <authorList>
            <person name="Bogema D.R."/>
        </authorList>
    </citation>
    <scope>NUCLEOTIDE SEQUENCE [LARGE SCALE GENOMIC DNA]</scope>
    <source>
        <strain evidence="9">00978-12</strain>
    </source>
</reference>
<evidence type="ECO:0000256" key="3">
    <source>
        <dbReference type="ARBA" id="ARBA00022737"/>
    </source>
</evidence>
<evidence type="ECO:0000256" key="5">
    <source>
        <dbReference type="ARBA" id="ARBA00024196"/>
    </source>
</evidence>
<feature type="compositionally biased region" description="Polar residues" evidence="7">
    <location>
        <begin position="474"/>
        <end position="487"/>
    </location>
</feature>
<feature type="compositionally biased region" description="Polar residues" evidence="7">
    <location>
        <begin position="161"/>
        <end position="177"/>
    </location>
</feature>
<feature type="region of interest" description="Disordered" evidence="7">
    <location>
        <begin position="407"/>
        <end position="431"/>
    </location>
</feature>
<keyword evidence="6" id="KW-0694">RNA-binding</keyword>
<dbReference type="SUPFAM" id="SSF52058">
    <property type="entry name" value="L domain-like"/>
    <property type="match status" value="1"/>
</dbReference>
<protein>
    <recommendedName>
        <fullName evidence="8">RRM domain-containing protein</fullName>
    </recommendedName>
</protein>
<evidence type="ECO:0000256" key="4">
    <source>
        <dbReference type="ARBA" id="ARBA00023242"/>
    </source>
</evidence>
<dbReference type="OrthoDB" id="433501at2759"/>
<evidence type="ECO:0000256" key="7">
    <source>
        <dbReference type="SAM" id="MobiDB-lite"/>
    </source>
</evidence>
<feature type="region of interest" description="Disordered" evidence="7">
    <location>
        <begin position="1"/>
        <end position="31"/>
    </location>
</feature>
<dbReference type="SMART" id="SM00369">
    <property type="entry name" value="LRR_TYP"/>
    <property type="match status" value="2"/>
</dbReference>
<dbReference type="InterPro" id="IPR001611">
    <property type="entry name" value="Leu-rich_rpt"/>
</dbReference>
<evidence type="ECO:0000256" key="2">
    <source>
        <dbReference type="ARBA" id="ARBA00022614"/>
    </source>
</evidence>
<dbReference type="InterPro" id="IPR003591">
    <property type="entry name" value="Leu-rich_rpt_typical-subtyp"/>
</dbReference>
<accession>A0A7J6PCN4</accession>
<feature type="compositionally biased region" description="Low complexity" evidence="7">
    <location>
        <begin position="360"/>
        <end position="376"/>
    </location>
</feature>
<evidence type="ECO:0000313" key="10">
    <source>
        <dbReference type="Proteomes" id="UP000541610"/>
    </source>
</evidence>
<gene>
    <name evidence="9" type="ORF">FOZ60_011456</name>
</gene>
<comment type="similarity">
    <text evidence="5">Belongs to the U2 small nuclear ribonucleoprotein A family.</text>
</comment>
<comment type="subcellular location">
    <subcellularLocation>
        <location evidence="1">Nucleus</location>
    </subcellularLocation>
</comment>
<dbReference type="InterPro" id="IPR012677">
    <property type="entry name" value="Nucleotide-bd_a/b_plait_sf"/>
</dbReference>
<name>A0A7J6PCN4_PEROL</name>
<dbReference type="PANTHER" id="PTHR10552:SF6">
    <property type="entry name" value="U2 SMALL NUCLEAR RIBONUCLEOPROTEIN A"/>
    <property type="match status" value="1"/>
</dbReference>
<feature type="region of interest" description="Disordered" evidence="7">
    <location>
        <begin position="1171"/>
        <end position="1226"/>
    </location>
</feature>
<keyword evidence="2" id="KW-0433">Leucine-rich repeat</keyword>
<dbReference type="GO" id="GO:0005634">
    <property type="term" value="C:nucleus"/>
    <property type="evidence" value="ECO:0007669"/>
    <property type="project" value="UniProtKB-SubCell"/>
</dbReference>
<evidence type="ECO:0000256" key="6">
    <source>
        <dbReference type="PROSITE-ProRule" id="PRU00176"/>
    </source>
</evidence>
<dbReference type="SUPFAM" id="SSF54928">
    <property type="entry name" value="RNA-binding domain, RBD"/>
    <property type="match status" value="1"/>
</dbReference>
<dbReference type="Proteomes" id="UP000541610">
    <property type="component" value="Unassembled WGS sequence"/>
</dbReference>
<dbReference type="InterPro" id="IPR035979">
    <property type="entry name" value="RBD_domain_sf"/>
</dbReference>
<dbReference type="Gene3D" id="3.80.10.10">
    <property type="entry name" value="Ribonuclease Inhibitor"/>
    <property type="match status" value="1"/>
</dbReference>
<feature type="compositionally biased region" description="Pro residues" evidence="7">
    <location>
        <begin position="344"/>
        <end position="356"/>
    </location>
</feature>
<sequence length="1258" mass="134524">MAAVEPPWKRLKSTSKAPASPTPAAASRPRVNIKPVIDLVQETVEWPSEPVPEVTIDPCCKHYRDLTRSTEKVNLTLSRRGATEVVGEALVDSPAEPTKEDADCKDPDAVSTIICTLRNYRDPRSIITTNDGTSEVVAVGEEYRGTYGHLRDRKASSTVIIGDSNSEQQEASASVAESDSGRDAAMTPREKSDGDQRSVKSPSPARSPSQAPSAPWMRAAQAAAASLAWFGKGKGMPFMGPAAFARMAAMNRMRAAQAYQEQRPQQGEQTETLPSMEEAARHQATITQPAVPMDPPRAVPQAIPGLQYQPPRPATQNLSEGFVPPQPPMAAPAFQGGGAFQSGGPPPSEPPRPPPAGMIAGQQQLPQPAPTAAPADAYAPVAASRPLLRALWGDVPLRPSCLSLTLRSPRRPVTNPTTTISGGRDSEGGASEHQAFYGYRATADDYNSEYSWSQRGASSNYDSAEERYERTHTASDSSGPRRASQSADIPPEAAIRALLYHGACYTMRCIRKAGTWVGIKLCNQVERQLVAKRQNRVARDELSNRLALCIVDGALQQTRRIHDWLAKGVDVLGQALLFALVVTMRLTADLIEQSGEQMITPAGDRALVLRGLKIPVMENLSATKDHYDCLDLTDNDIAKIPNDSAPLTRLRTLMLANNRISRIGSTCFDNMPNLTSVVLTNNRLEKLQDLYPLGQLRHLERLTVLDNEVCNVQHYRLFLIHILPKTVRFIDFARVKDKEREAAAKLFGGPEGEKFLLKIAPRITAEEEDSANKAEANAKENVPNGASADRGLLLARIKEAIEAASSMEEVTKLEKALRTGEIPPEIEARLSSSSSAADATTSKDVQKALAVETVGGEVAEAGPVGGAEGPVGKVEVEGARGPGTAAAVVTAEDPDRDRPRALKALGVQDLGSAPPDGSIDPQQLLLQQAMLPGGAGANKKAKELYVGNLAQGQATQANIRAFFNNALSALPEYQQKYAALLPTGAVREVRMSAEGMYAFVEFASEEIAVTCLELDKAEFLGRPVKIGRPTGLVLPGPPPPPMDVSVLRNQGFLPTKAMPSNPSQNRKQRELYVGNLAIGVVTPQVLHELFEPACKVLPDYDPALGPPVLQADIRGDGRFAFVEFQNDRLATAALSIFNGAFVESPSAGGLPAPASQQQWNAMPQQASIGGWGMTSTSGGQGWSGGPPMLQQQAWGAGGFSDNANAMPVQNPRSFGGQGEGQDAAARAGAEAAQALLGGGKPVKKVVMKEFASPSKCHQ</sequence>
<feature type="compositionally biased region" description="Low complexity" evidence="7">
    <location>
        <begin position="201"/>
        <end position="217"/>
    </location>
</feature>
<feature type="region of interest" description="Disordered" evidence="7">
    <location>
        <begin position="860"/>
        <end position="896"/>
    </location>
</feature>
<proteinExistence type="inferred from homology"/>
<dbReference type="InterPro" id="IPR032675">
    <property type="entry name" value="LRR_dom_sf"/>
</dbReference>
<evidence type="ECO:0000313" key="9">
    <source>
        <dbReference type="EMBL" id="KAF4693230.1"/>
    </source>
</evidence>
<keyword evidence="3" id="KW-0677">Repeat</keyword>
<comment type="caution">
    <text evidence="9">The sequence shown here is derived from an EMBL/GenBank/DDBJ whole genome shotgun (WGS) entry which is preliminary data.</text>
</comment>
<feature type="domain" description="RRM" evidence="8">
    <location>
        <begin position="942"/>
        <end position="1031"/>
    </location>
</feature>
<feature type="region of interest" description="Disordered" evidence="7">
    <location>
        <begin position="161"/>
        <end position="217"/>
    </location>
</feature>
<dbReference type="InterPro" id="IPR000504">
    <property type="entry name" value="RRM_dom"/>
</dbReference>
<feature type="region of interest" description="Disordered" evidence="7">
    <location>
        <begin position="461"/>
        <end position="488"/>
    </location>
</feature>
<feature type="compositionally biased region" description="Basic and acidic residues" evidence="7">
    <location>
        <begin position="464"/>
        <end position="473"/>
    </location>
</feature>
<evidence type="ECO:0000256" key="1">
    <source>
        <dbReference type="ARBA" id="ARBA00004123"/>
    </source>
</evidence>
<dbReference type="Pfam" id="PF14580">
    <property type="entry name" value="LRR_9"/>
    <property type="match status" value="1"/>
</dbReference>
<organism evidence="9 10">
    <name type="scientific">Perkinsus olseni</name>
    <name type="common">Perkinsus atlanticus</name>
    <dbReference type="NCBI Taxonomy" id="32597"/>
    <lineage>
        <taxon>Eukaryota</taxon>
        <taxon>Sar</taxon>
        <taxon>Alveolata</taxon>
        <taxon>Perkinsozoa</taxon>
        <taxon>Perkinsea</taxon>
        <taxon>Perkinsida</taxon>
        <taxon>Perkinsidae</taxon>
        <taxon>Perkinsus</taxon>
    </lineage>
</organism>
<feature type="compositionally biased region" description="Basic and acidic residues" evidence="7">
    <location>
        <begin position="188"/>
        <end position="198"/>
    </location>
</feature>
<dbReference type="SMART" id="SM00360">
    <property type="entry name" value="RRM"/>
    <property type="match status" value="2"/>
</dbReference>
<feature type="region of interest" description="Disordered" evidence="7">
    <location>
        <begin position="312"/>
        <end position="376"/>
    </location>
</feature>
<dbReference type="PROSITE" id="PS50102">
    <property type="entry name" value="RRM"/>
    <property type="match status" value="2"/>
</dbReference>
<dbReference type="EMBL" id="JABANP010000048">
    <property type="protein sequence ID" value="KAF4693230.1"/>
    <property type="molecule type" value="Genomic_DNA"/>
</dbReference>
<dbReference type="PROSITE" id="PS51450">
    <property type="entry name" value="LRR"/>
    <property type="match status" value="1"/>
</dbReference>
<dbReference type="GO" id="GO:0000398">
    <property type="term" value="P:mRNA splicing, via spliceosome"/>
    <property type="evidence" value="ECO:0007669"/>
    <property type="project" value="InterPro"/>
</dbReference>
<feature type="domain" description="RRM" evidence="8">
    <location>
        <begin position="1069"/>
        <end position="1157"/>
    </location>
</feature>